<dbReference type="PANTHER" id="PTHR24408:SF58">
    <property type="entry name" value="TRANSCRIPTION FACTOR (TFIIIA), PUTATIVE (AFU_ORTHOLOGUE AFUA_1G05150)-RELATED"/>
    <property type="match status" value="1"/>
</dbReference>
<feature type="compositionally biased region" description="Low complexity" evidence="8">
    <location>
        <begin position="31"/>
        <end position="48"/>
    </location>
</feature>
<protein>
    <recommendedName>
        <fullName evidence="9">C2H2-type domain-containing protein</fullName>
    </recommendedName>
</protein>
<dbReference type="PANTHER" id="PTHR24408">
    <property type="entry name" value="ZINC FINGER PROTEIN"/>
    <property type="match status" value="1"/>
</dbReference>
<dbReference type="GO" id="GO:0005634">
    <property type="term" value="C:nucleus"/>
    <property type="evidence" value="ECO:0007669"/>
    <property type="project" value="UniProtKB-SubCell"/>
</dbReference>
<accession>A0A9J6BER7</accession>
<dbReference type="FunFam" id="3.30.160.60:FF:001498">
    <property type="entry name" value="Zinc finger protein 404"/>
    <property type="match status" value="1"/>
</dbReference>
<dbReference type="EMBL" id="JADBJN010000004">
    <property type="protein sequence ID" value="KAG5668006.1"/>
    <property type="molecule type" value="Genomic_DNA"/>
</dbReference>
<comment type="caution">
    <text evidence="10">The sequence shown here is derived from an EMBL/GenBank/DDBJ whole genome shotgun (WGS) entry which is preliminary data.</text>
</comment>
<dbReference type="GO" id="GO:0043565">
    <property type="term" value="F:sequence-specific DNA binding"/>
    <property type="evidence" value="ECO:0007669"/>
    <property type="project" value="TreeGrafter"/>
</dbReference>
<proteinExistence type="predicted"/>
<dbReference type="SMART" id="SM00355">
    <property type="entry name" value="ZnF_C2H2"/>
    <property type="match status" value="7"/>
</dbReference>
<keyword evidence="2" id="KW-0479">Metal-binding</keyword>
<dbReference type="Pfam" id="PF12874">
    <property type="entry name" value="zf-met"/>
    <property type="match status" value="1"/>
</dbReference>
<evidence type="ECO:0000313" key="11">
    <source>
        <dbReference type="Proteomes" id="UP001107558"/>
    </source>
</evidence>
<sequence>MNSDFWPQARGPPPPSVSQNNFQPTLMDTSNNDYQNRTFNNNNNENNNVEMKDHLMQQQQQQSTNDQSHQNNNNYQQSNAFSMPQQQQNQQQAPAPASSPGAENSSPEAKFNTEKLVNEIQIFMHKSAIQMQHARDIQRNGATNPAGPNGEVKPHQCQQCLKSFSSNHQLVQHIRVHTGEKPYKCTYCDRRFKQLSHVQQHTRLHTGERPYKCHLPDCGRAFIQLSNLQQHLRNHDAQVERAKNRPFHCNICGKGFATESSLRTHTSKLHLCSQELQLHLGVLQQHAALIGGPNATSCLICHKLFLGSEALMEHMKQHHKQEAPAPPTVPPTPPAPEPPLSPNDQFSKQQRRIANHPCPVCGKSYVNEGSLRKHLACHPETSQIANSLRMWPCSVCQAVFTHEAGLLTHMEHMRMDPKHQFAAQYMLSRAAAERRERDTILAAAVAGGSGLLSQIAQNSRGPSPTHSEASSCNERMTVTTIPDGGHK</sequence>
<dbReference type="Pfam" id="PF13912">
    <property type="entry name" value="zf-C2H2_6"/>
    <property type="match status" value="2"/>
</dbReference>
<feature type="domain" description="C2H2-type" evidence="9">
    <location>
        <begin position="155"/>
        <end position="182"/>
    </location>
</feature>
<dbReference type="AlphaFoldDB" id="A0A9J6BER7"/>
<dbReference type="SUPFAM" id="SSF57667">
    <property type="entry name" value="beta-beta-alpha zinc fingers"/>
    <property type="match status" value="4"/>
</dbReference>
<dbReference type="FunFam" id="3.30.160.60:FF:001397">
    <property type="entry name" value="Datilografo, isoform A"/>
    <property type="match status" value="1"/>
</dbReference>
<evidence type="ECO:0000256" key="8">
    <source>
        <dbReference type="SAM" id="MobiDB-lite"/>
    </source>
</evidence>
<evidence type="ECO:0000256" key="1">
    <source>
        <dbReference type="ARBA" id="ARBA00004123"/>
    </source>
</evidence>
<evidence type="ECO:0000256" key="5">
    <source>
        <dbReference type="ARBA" id="ARBA00022833"/>
    </source>
</evidence>
<keyword evidence="3" id="KW-0677">Repeat</keyword>
<keyword evidence="11" id="KW-1185">Reference proteome</keyword>
<dbReference type="InterPro" id="IPR013087">
    <property type="entry name" value="Znf_C2H2_type"/>
</dbReference>
<evidence type="ECO:0000256" key="6">
    <source>
        <dbReference type="ARBA" id="ARBA00023242"/>
    </source>
</evidence>
<evidence type="ECO:0000256" key="2">
    <source>
        <dbReference type="ARBA" id="ARBA00022723"/>
    </source>
</evidence>
<gene>
    <name evidence="10" type="ORF">PVAND_015963</name>
</gene>
<evidence type="ECO:0000256" key="3">
    <source>
        <dbReference type="ARBA" id="ARBA00022737"/>
    </source>
</evidence>
<dbReference type="Proteomes" id="UP001107558">
    <property type="component" value="Chromosome 4"/>
</dbReference>
<organism evidence="10 11">
    <name type="scientific">Polypedilum vanderplanki</name>
    <name type="common">Sleeping chironomid midge</name>
    <dbReference type="NCBI Taxonomy" id="319348"/>
    <lineage>
        <taxon>Eukaryota</taxon>
        <taxon>Metazoa</taxon>
        <taxon>Ecdysozoa</taxon>
        <taxon>Arthropoda</taxon>
        <taxon>Hexapoda</taxon>
        <taxon>Insecta</taxon>
        <taxon>Pterygota</taxon>
        <taxon>Neoptera</taxon>
        <taxon>Endopterygota</taxon>
        <taxon>Diptera</taxon>
        <taxon>Nematocera</taxon>
        <taxon>Chironomoidea</taxon>
        <taxon>Chironomidae</taxon>
        <taxon>Chironominae</taxon>
        <taxon>Polypedilum</taxon>
        <taxon>Polypedilum</taxon>
    </lineage>
</organism>
<dbReference type="PROSITE" id="PS50157">
    <property type="entry name" value="ZINC_FINGER_C2H2_2"/>
    <property type="match status" value="6"/>
</dbReference>
<evidence type="ECO:0000313" key="10">
    <source>
        <dbReference type="EMBL" id="KAG5668006.1"/>
    </source>
</evidence>
<comment type="subcellular location">
    <subcellularLocation>
        <location evidence="1">Nucleus</location>
    </subcellularLocation>
</comment>
<feature type="domain" description="C2H2-type" evidence="9">
    <location>
        <begin position="211"/>
        <end position="240"/>
    </location>
</feature>
<name>A0A9J6BER7_POLVA</name>
<feature type="domain" description="C2H2-type" evidence="9">
    <location>
        <begin position="183"/>
        <end position="210"/>
    </location>
</feature>
<dbReference type="Gene3D" id="3.30.160.60">
    <property type="entry name" value="Classic Zinc Finger"/>
    <property type="match status" value="5"/>
</dbReference>
<dbReference type="GO" id="GO:0000981">
    <property type="term" value="F:DNA-binding transcription factor activity, RNA polymerase II-specific"/>
    <property type="evidence" value="ECO:0007669"/>
    <property type="project" value="TreeGrafter"/>
</dbReference>
<feature type="domain" description="C2H2-type" evidence="9">
    <location>
        <begin position="296"/>
        <end position="324"/>
    </location>
</feature>
<dbReference type="InterPro" id="IPR036236">
    <property type="entry name" value="Znf_C2H2_sf"/>
</dbReference>
<dbReference type="FunFam" id="3.30.160.60:FF:001495">
    <property type="entry name" value="Datilografo, isoform B"/>
    <property type="match status" value="1"/>
</dbReference>
<feature type="compositionally biased region" description="Polar residues" evidence="8">
    <location>
        <begin position="17"/>
        <end position="30"/>
    </location>
</feature>
<reference evidence="10" key="1">
    <citation type="submission" date="2021-03" db="EMBL/GenBank/DDBJ databases">
        <title>Chromosome level genome of the anhydrobiotic midge Polypedilum vanderplanki.</title>
        <authorList>
            <person name="Yoshida Y."/>
            <person name="Kikawada T."/>
            <person name="Gusev O."/>
        </authorList>
    </citation>
    <scope>NUCLEOTIDE SEQUENCE</scope>
    <source>
        <strain evidence="10">NIAS01</strain>
        <tissue evidence="10">Whole body or cell culture</tissue>
    </source>
</reference>
<dbReference type="OrthoDB" id="5305647at2759"/>
<feature type="domain" description="C2H2-type" evidence="9">
    <location>
        <begin position="356"/>
        <end position="383"/>
    </location>
</feature>
<keyword evidence="6" id="KW-0539">Nucleus</keyword>
<evidence type="ECO:0000256" key="7">
    <source>
        <dbReference type="PROSITE-ProRule" id="PRU00042"/>
    </source>
</evidence>
<feature type="compositionally biased region" description="Polar residues" evidence="8">
    <location>
        <begin position="457"/>
        <end position="480"/>
    </location>
</feature>
<evidence type="ECO:0000256" key="4">
    <source>
        <dbReference type="ARBA" id="ARBA00022771"/>
    </source>
</evidence>
<feature type="compositionally biased region" description="Pro residues" evidence="8">
    <location>
        <begin position="324"/>
        <end position="341"/>
    </location>
</feature>
<dbReference type="PROSITE" id="PS00028">
    <property type="entry name" value="ZINC_FINGER_C2H2_1"/>
    <property type="match status" value="6"/>
</dbReference>
<feature type="domain" description="C2H2-type" evidence="9">
    <location>
        <begin position="247"/>
        <end position="275"/>
    </location>
</feature>
<feature type="region of interest" description="Disordered" evidence="8">
    <location>
        <begin position="315"/>
        <end position="349"/>
    </location>
</feature>
<feature type="region of interest" description="Disordered" evidence="8">
    <location>
        <begin position="1"/>
        <end position="109"/>
    </location>
</feature>
<feature type="region of interest" description="Disordered" evidence="8">
    <location>
        <begin position="457"/>
        <end position="487"/>
    </location>
</feature>
<feature type="compositionally biased region" description="Low complexity" evidence="8">
    <location>
        <begin position="57"/>
        <end position="109"/>
    </location>
</feature>
<dbReference type="Pfam" id="PF00096">
    <property type="entry name" value="zf-C2H2"/>
    <property type="match status" value="4"/>
</dbReference>
<dbReference type="GO" id="GO:0008270">
    <property type="term" value="F:zinc ion binding"/>
    <property type="evidence" value="ECO:0007669"/>
    <property type="project" value="UniProtKB-KW"/>
</dbReference>
<keyword evidence="4 7" id="KW-0863">Zinc-finger</keyword>
<dbReference type="FunFam" id="3.30.160.60:FF:000233">
    <property type="entry name" value="Putative zinc finger protein 362"/>
    <property type="match status" value="1"/>
</dbReference>
<keyword evidence="5" id="KW-0862">Zinc</keyword>
<evidence type="ECO:0000259" key="9">
    <source>
        <dbReference type="PROSITE" id="PS50157"/>
    </source>
</evidence>